<dbReference type="InterPro" id="IPR049560">
    <property type="entry name" value="MeTrfase_RsmB-F_NOP2_cat"/>
</dbReference>
<dbReference type="GO" id="GO:0001510">
    <property type="term" value="P:RNA methylation"/>
    <property type="evidence" value="ECO:0007669"/>
    <property type="project" value="InterPro"/>
</dbReference>
<dbReference type="PRINTS" id="PR02008">
    <property type="entry name" value="RCMTFAMILY"/>
</dbReference>
<comment type="similarity">
    <text evidence="5">Belongs to the class I-like SAM-binding methyltransferase superfamily. RsmB/NOP family.</text>
</comment>
<dbReference type="InterPro" id="IPR029063">
    <property type="entry name" value="SAM-dependent_MTases_sf"/>
</dbReference>
<name>A0AAE6T9A5_9BACT</name>
<evidence type="ECO:0000313" key="7">
    <source>
        <dbReference type="EMBL" id="QHV62499.1"/>
    </source>
</evidence>
<dbReference type="Proteomes" id="UP000642553">
    <property type="component" value="Chromosome"/>
</dbReference>
<evidence type="ECO:0000256" key="3">
    <source>
        <dbReference type="ARBA" id="ARBA00022691"/>
    </source>
</evidence>
<dbReference type="PANTHER" id="PTHR22807:SF61">
    <property type="entry name" value="NOL1_NOP2_SUN FAMILY PROTEIN _ ANTITERMINATION NUSB DOMAIN-CONTAINING PROTEIN"/>
    <property type="match status" value="1"/>
</dbReference>
<dbReference type="GO" id="GO:0003723">
    <property type="term" value="F:RNA binding"/>
    <property type="evidence" value="ECO:0007669"/>
    <property type="project" value="UniProtKB-UniRule"/>
</dbReference>
<evidence type="ECO:0000256" key="2">
    <source>
        <dbReference type="ARBA" id="ARBA00022679"/>
    </source>
</evidence>
<dbReference type="PANTHER" id="PTHR22807">
    <property type="entry name" value="NOP2 YEAST -RELATED NOL1/NOP2/FMU SUN DOMAIN-CONTAINING"/>
    <property type="match status" value="1"/>
</dbReference>
<keyword evidence="4 5" id="KW-0694">RNA-binding</keyword>
<keyword evidence="1 5" id="KW-0489">Methyltransferase</keyword>
<dbReference type="EMBL" id="CP029701">
    <property type="protein sequence ID" value="QHV62499.1"/>
    <property type="molecule type" value="Genomic_DNA"/>
</dbReference>
<feature type="domain" description="SAM-dependent MTase RsmB/NOP-type" evidence="6">
    <location>
        <begin position="148"/>
        <end position="412"/>
    </location>
</feature>
<organism evidence="7 8">
    <name type="scientific">Akkermansia massiliensis</name>
    <dbReference type="NCBI Taxonomy" id="2927224"/>
    <lineage>
        <taxon>Bacteria</taxon>
        <taxon>Pseudomonadati</taxon>
        <taxon>Verrucomicrobiota</taxon>
        <taxon>Verrucomicrobiia</taxon>
        <taxon>Verrucomicrobiales</taxon>
        <taxon>Akkermansiaceae</taxon>
        <taxon>Akkermansia</taxon>
    </lineage>
</organism>
<dbReference type="InterPro" id="IPR001678">
    <property type="entry name" value="MeTrfase_RsmB-F_NOP2_dom"/>
</dbReference>
<proteinExistence type="inferred from homology"/>
<feature type="active site" description="Nucleophile" evidence="5">
    <location>
        <position position="365"/>
    </location>
</feature>
<feature type="binding site" evidence="5">
    <location>
        <begin position="242"/>
        <end position="248"/>
    </location>
    <ligand>
        <name>S-adenosyl-L-methionine</name>
        <dbReference type="ChEBI" id="CHEBI:59789"/>
    </ligand>
</feature>
<evidence type="ECO:0000256" key="1">
    <source>
        <dbReference type="ARBA" id="ARBA00022603"/>
    </source>
</evidence>
<keyword evidence="2 5" id="KW-0808">Transferase</keyword>
<dbReference type="Pfam" id="PF01029">
    <property type="entry name" value="NusB"/>
    <property type="match status" value="1"/>
</dbReference>
<dbReference type="SUPFAM" id="SSF53335">
    <property type="entry name" value="S-adenosyl-L-methionine-dependent methyltransferases"/>
    <property type="match status" value="1"/>
</dbReference>
<dbReference type="SUPFAM" id="SSF48013">
    <property type="entry name" value="NusB-like"/>
    <property type="match status" value="1"/>
</dbReference>
<dbReference type="Pfam" id="PF01189">
    <property type="entry name" value="Methyltr_RsmB-F"/>
    <property type="match status" value="1"/>
</dbReference>
<accession>A0AAE6T9A5</accession>
<evidence type="ECO:0000256" key="4">
    <source>
        <dbReference type="ARBA" id="ARBA00022884"/>
    </source>
</evidence>
<sequence length="412" mass="46027">MKNNPPTSRQTALTCLMRWHEGRSFAETLVDRECSRAALSTADRHLVQALVFGVLRNQTWLDHVIDSLRKGRLDLEMRLILQLGLCQLFLLGMADHAAVYETVNLAPARLRGLVNAILRNALRREKAILEEREKLPLPVLYSTPAWLVQRWTQQMEPQTVRALLHWNNTTPRLYVRANPLVPVNGMPASLAPLDRAPGWFSVDGALPLEEIKAGSLYVADPSTRYAIDLLDPRPGEEILDACAAPGGKSAAIIAATGGKARLTATDLHEHRLPTLKENLDRQGSSSVRTAQADWSLPCPPEWERRFDAVLLDVPCSNTGVIQRRVDVRWRLTPQEIRRLAALQRSILENASQAVKPGGRLVYSTCSIDAEEDGLVVRDFLQNHPEWTLKEEKLILPHEEKSDGAYAALLICA</sequence>
<dbReference type="Gene3D" id="1.10.940.10">
    <property type="entry name" value="NusB-like"/>
    <property type="match status" value="1"/>
</dbReference>
<dbReference type="InterPro" id="IPR035926">
    <property type="entry name" value="NusB-like_sf"/>
</dbReference>
<reference evidence="7" key="1">
    <citation type="submission" date="2018-05" db="EMBL/GenBank/DDBJ databases">
        <title>Complete genome sequnece of Akkermansia muciniphila EB-AMDK-40.</title>
        <authorList>
            <person name="Nam Y.-D."/>
            <person name="Chung W.-H."/>
            <person name="Park Y.S."/>
            <person name="Kang J."/>
        </authorList>
    </citation>
    <scope>NUCLEOTIDE SEQUENCE</scope>
    <source>
        <strain evidence="7">EB-AMDK-40</strain>
    </source>
</reference>
<feature type="binding site" evidence="5">
    <location>
        <position position="293"/>
    </location>
    <ligand>
        <name>S-adenosyl-L-methionine</name>
        <dbReference type="ChEBI" id="CHEBI:59789"/>
    </ligand>
</feature>
<dbReference type="InterPro" id="IPR023267">
    <property type="entry name" value="RCMT"/>
</dbReference>
<feature type="binding site" evidence="5">
    <location>
        <position position="312"/>
    </location>
    <ligand>
        <name>S-adenosyl-L-methionine</name>
        <dbReference type="ChEBI" id="CHEBI:59789"/>
    </ligand>
</feature>
<dbReference type="InterPro" id="IPR006027">
    <property type="entry name" value="NusB_RsmB_TIM44"/>
</dbReference>
<dbReference type="AlphaFoldDB" id="A0AAE6T9A5"/>
<dbReference type="GO" id="GO:0008173">
    <property type="term" value="F:RNA methyltransferase activity"/>
    <property type="evidence" value="ECO:0007669"/>
    <property type="project" value="InterPro"/>
</dbReference>
<dbReference type="RefSeq" id="WP_205575921.1">
    <property type="nucleotide sequence ID" value="NZ_CP029701.1"/>
</dbReference>
<dbReference type="CDD" id="cd02440">
    <property type="entry name" value="AdoMet_MTases"/>
    <property type="match status" value="1"/>
</dbReference>
<dbReference type="Gene3D" id="3.40.50.150">
    <property type="entry name" value="Vaccinia Virus protein VP39"/>
    <property type="match status" value="1"/>
</dbReference>
<keyword evidence="3 5" id="KW-0949">S-adenosyl-L-methionine</keyword>
<dbReference type="PROSITE" id="PS51686">
    <property type="entry name" value="SAM_MT_RSMB_NOP"/>
    <property type="match status" value="1"/>
</dbReference>
<dbReference type="GO" id="GO:0006355">
    <property type="term" value="P:regulation of DNA-templated transcription"/>
    <property type="evidence" value="ECO:0007669"/>
    <property type="project" value="InterPro"/>
</dbReference>
<evidence type="ECO:0000259" key="6">
    <source>
        <dbReference type="PROSITE" id="PS51686"/>
    </source>
</evidence>
<feature type="binding site" evidence="5">
    <location>
        <position position="266"/>
    </location>
    <ligand>
        <name>S-adenosyl-L-methionine</name>
        <dbReference type="ChEBI" id="CHEBI:59789"/>
    </ligand>
</feature>
<evidence type="ECO:0000313" key="8">
    <source>
        <dbReference type="Proteomes" id="UP000642553"/>
    </source>
</evidence>
<protein>
    <recommendedName>
        <fullName evidence="6">SAM-dependent MTase RsmB/NOP-type domain-containing protein</fullName>
    </recommendedName>
</protein>
<gene>
    <name evidence="7" type="ORF">DMI76_03525</name>
</gene>
<evidence type="ECO:0000256" key="5">
    <source>
        <dbReference type="PROSITE-ProRule" id="PRU01023"/>
    </source>
</evidence>